<accession>A0ABS5QII4</accession>
<evidence type="ECO:0000313" key="8">
    <source>
        <dbReference type="Proteomes" id="UP000766336"/>
    </source>
</evidence>
<reference evidence="7 8" key="1">
    <citation type="submission" date="2021-05" db="EMBL/GenBank/DDBJ databases">
        <title>Roseococcus sp. XZZS9, whole genome shotgun sequencing project.</title>
        <authorList>
            <person name="Zhao G."/>
            <person name="Shen L."/>
        </authorList>
    </citation>
    <scope>NUCLEOTIDE SEQUENCE [LARGE SCALE GENOMIC DNA]</scope>
    <source>
        <strain evidence="7 8">XZZS9</strain>
    </source>
</reference>
<feature type="transmembrane region" description="Helical" evidence="6">
    <location>
        <begin position="70"/>
        <end position="95"/>
    </location>
</feature>
<proteinExistence type="inferred from homology"/>
<keyword evidence="4 6" id="KW-1133">Transmembrane helix</keyword>
<dbReference type="RefSeq" id="WP_213672101.1">
    <property type="nucleotide sequence ID" value="NZ_JAHCDA010000005.1"/>
</dbReference>
<protein>
    <submittedName>
        <fullName evidence="7">AI-2E family transporter</fullName>
    </submittedName>
</protein>
<dbReference type="Proteomes" id="UP000766336">
    <property type="component" value="Unassembled WGS sequence"/>
</dbReference>
<gene>
    <name evidence="7" type="ORF">KHU32_20800</name>
</gene>
<feature type="transmembrane region" description="Helical" evidence="6">
    <location>
        <begin position="251"/>
        <end position="275"/>
    </location>
</feature>
<organism evidence="7 8">
    <name type="scientific">Roseococcus pinisoli</name>
    <dbReference type="NCBI Taxonomy" id="2835040"/>
    <lineage>
        <taxon>Bacteria</taxon>
        <taxon>Pseudomonadati</taxon>
        <taxon>Pseudomonadota</taxon>
        <taxon>Alphaproteobacteria</taxon>
        <taxon>Acetobacterales</taxon>
        <taxon>Roseomonadaceae</taxon>
        <taxon>Roseococcus</taxon>
    </lineage>
</organism>
<feature type="transmembrane region" description="Helical" evidence="6">
    <location>
        <begin position="36"/>
        <end position="58"/>
    </location>
</feature>
<evidence type="ECO:0000256" key="5">
    <source>
        <dbReference type="ARBA" id="ARBA00023136"/>
    </source>
</evidence>
<comment type="caution">
    <text evidence="7">The sequence shown here is derived from an EMBL/GenBank/DDBJ whole genome shotgun (WGS) entry which is preliminary data.</text>
</comment>
<keyword evidence="5 6" id="KW-0472">Membrane</keyword>
<feature type="transmembrane region" description="Helical" evidence="6">
    <location>
        <begin position="282"/>
        <end position="300"/>
    </location>
</feature>
<feature type="transmembrane region" description="Helical" evidence="6">
    <location>
        <begin position="220"/>
        <end position="245"/>
    </location>
</feature>
<feature type="transmembrane region" description="Helical" evidence="6">
    <location>
        <begin position="320"/>
        <end position="345"/>
    </location>
</feature>
<comment type="subcellular location">
    <subcellularLocation>
        <location evidence="1">Membrane</location>
        <topology evidence="1">Multi-pass membrane protein</topology>
    </subcellularLocation>
</comment>
<dbReference type="EMBL" id="JAHCDA010000005">
    <property type="protein sequence ID" value="MBS7813392.1"/>
    <property type="molecule type" value="Genomic_DNA"/>
</dbReference>
<evidence type="ECO:0000256" key="2">
    <source>
        <dbReference type="ARBA" id="ARBA00009773"/>
    </source>
</evidence>
<keyword evidence="3 6" id="KW-0812">Transmembrane</keyword>
<evidence type="ECO:0000256" key="3">
    <source>
        <dbReference type="ARBA" id="ARBA00022692"/>
    </source>
</evidence>
<feature type="transmembrane region" description="Helical" evidence="6">
    <location>
        <begin position="12"/>
        <end position="30"/>
    </location>
</feature>
<keyword evidence="8" id="KW-1185">Reference proteome</keyword>
<evidence type="ECO:0000256" key="4">
    <source>
        <dbReference type="ARBA" id="ARBA00022989"/>
    </source>
</evidence>
<dbReference type="Pfam" id="PF01594">
    <property type="entry name" value="AI-2E_transport"/>
    <property type="match status" value="1"/>
</dbReference>
<feature type="transmembrane region" description="Helical" evidence="6">
    <location>
        <begin position="173"/>
        <end position="190"/>
    </location>
</feature>
<evidence type="ECO:0000256" key="1">
    <source>
        <dbReference type="ARBA" id="ARBA00004141"/>
    </source>
</evidence>
<comment type="similarity">
    <text evidence="2">Belongs to the autoinducer-2 exporter (AI-2E) (TC 2.A.86) family.</text>
</comment>
<name>A0ABS5QII4_9PROT</name>
<evidence type="ECO:0000256" key="6">
    <source>
        <dbReference type="SAM" id="Phobius"/>
    </source>
</evidence>
<dbReference type="InterPro" id="IPR002549">
    <property type="entry name" value="AI-2E-like"/>
</dbReference>
<evidence type="ECO:0000313" key="7">
    <source>
        <dbReference type="EMBL" id="MBS7813392.1"/>
    </source>
</evidence>
<sequence length="372" mass="38988">MNPIDPEIARRLASIFLDVLIRAALVLAMVMLCYRIFAPFLTMMAWALILAVTLFPLHQSIASRLGGRQGLAAILLVLLVIALIAAPTAILVMSIGDSVHSFITGLQTNTIVIPPPREAVRNWPLIGTQAYAFWSQAHSDLPALVHNMQPKIGELARGALGVVAGLGGEMLKFPISFIIAGIIMAFGHAGSRSINAIFRRIAGDARGSALTKLSTATVRAVALGVVGVAFIQALLIGLCLIVAGVPLPGVLALIVLILGIAQVPALVVSLPAIAWIWSRGEYSSTLAIAYTVLLLVAGMADNVLKPMLLGRGVDAPMPIILLGALGGMASGGILGMFVGATLFALGYQIFMLWVSEADPNMPLREGIPPAPP</sequence>